<gene>
    <name evidence="9" type="ORF">DTL70_08340</name>
</gene>
<comment type="similarity">
    <text evidence="1">Belongs to the glycosyl hydrolase 29 family.</text>
</comment>
<dbReference type="EMBL" id="QOIN01000035">
    <property type="protein sequence ID" value="RCG26061.1"/>
    <property type="molecule type" value="Genomic_DNA"/>
</dbReference>
<protein>
    <recommendedName>
        <fullName evidence="2">alpha-L-fucosidase</fullName>
        <ecNumber evidence="2">3.2.1.51</ecNumber>
    </recommendedName>
</protein>
<keyword evidence="3 7" id="KW-0732">Signal</keyword>
<dbReference type="GO" id="GO:0005764">
    <property type="term" value="C:lysosome"/>
    <property type="evidence" value="ECO:0007669"/>
    <property type="project" value="TreeGrafter"/>
</dbReference>
<evidence type="ECO:0000313" key="9">
    <source>
        <dbReference type="EMBL" id="RCG26061.1"/>
    </source>
</evidence>
<dbReference type="SUPFAM" id="SSF51445">
    <property type="entry name" value="(Trans)glycosidases"/>
    <property type="match status" value="1"/>
</dbReference>
<reference evidence="9 10" key="1">
    <citation type="submission" date="2018-06" db="EMBL/GenBank/DDBJ databases">
        <title>Streptomyces reniochalinae sp. nov. and Streptomyces diacarnus sp. nov. from marine sponges.</title>
        <authorList>
            <person name="Li L."/>
        </authorList>
    </citation>
    <scope>NUCLEOTIDE SEQUENCE [LARGE SCALE GENOMIC DNA]</scope>
    <source>
        <strain evidence="9 10">LHW51701</strain>
    </source>
</reference>
<sequence length="569" mass="62796">MVRRRPRARLLVSALALALAGAVLSAPAQSASGAARGPEGPGCHRPVRPASQMRIEDCDSPQRVIEKAAKTVPTKGQYAWQQREVTAFTHFGMNTFTDREWGSGAEDPSLFDPGHIDFDQWMRAYKAAGAEQVMLTAKHHDGFALWPSRYTEHSVENTPYGRDVVGQYVKAARKAGLKVGVYLSPADGAELPHGWHEKWLADLRAKQDAGEQLTTVERTALADGGPPRGKGRYGNGSEPTERTFPTLVPGDDRAEKVASGELPSFTAKVNDYDAYYLNQVYEIVTEYGPLDELWLDGANPWRDAGVTQEYGWSELFRALHELAPDTPVFGGPQGVRWVGNENGVARESEWSVTPSTRDPWTAYAGGLPNDSTDPDIGSREKLLDPSVKYLQWYPAEADVSLRPGWYHHADEHPKSAARLLELYEKSVGRNASLLLNVPPAKNGRIDAADVRELTAFGDAVRDIYGTDLRKRGPGPHTFDRVAVGEDIREGQRVERFTVEARSGGAWREIASGTTIGHRRILELPQPVTARQVRVKVEQSRGKPHLRPLTLHLAEQSERPAHPRAAAVVR</sequence>
<dbReference type="Pfam" id="PF01120">
    <property type="entry name" value="Alpha_L_fucos"/>
    <property type="match status" value="1"/>
</dbReference>
<evidence type="ECO:0000259" key="8">
    <source>
        <dbReference type="Pfam" id="PF01120"/>
    </source>
</evidence>
<evidence type="ECO:0000256" key="2">
    <source>
        <dbReference type="ARBA" id="ARBA00012662"/>
    </source>
</evidence>
<feature type="domain" description="Glycoside hydrolase family 29 N-terminal" evidence="8">
    <location>
        <begin position="92"/>
        <end position="458"/>
    </location>
</feature>
<accession>A0A367F728</accession>
<dbReference type="Gene3D" id="3.20.20.80">
    <property type="entry name" value="Glycosidases"/>
    <property type="match status" value="2"/>
</dbReference>
<name>A0A367F728_9ACTN</name>
<evidence type="ECO:0000256" key="1">
    <source>
        <dbReference type="ARBA" id="ARBA00007951"/>
    </source>
</evidence>
<dbReference type="InterPro" id="IPR000933">
    <property type="entry name" value="Glyco_hydro_29"/>
</dbReference>
<feature type="region of interest" description="Disordered" evidence="6">
    <location>
        <begin position="217"/>
        <end position="251"/>
    </location>
</feature>
<dbReference type="AlphaFoldDB" id="A0A367F728"/>
<dbReference type="InterPro" id="IPR017853">
    <property type="entry name" value="GH"/>
</dbReference>
<feature type="chain" id="PRO_5039164358" description="alpha-L-fucosidase" evidence="7">
    <location>
        <begin position="26"/>
        <end position="569"/>
    </location>
</feature>
<dbReference type="PANTHER" id="PTHR10030:SF37">
    <property type="entry name" value="ALPHA-L-FUCOSIDASE-RELATED"/>
    <property type="match status" value="1"/>
</dbReference>
<proteinExistence type="inferred from homology"/>
<dbReference type="PANTHER" id="PTHR10030">
    <property type="entry name" value="ALPHA-L-FUCOSIDASE"/>
    <property type="match status" value="1"/>
</dbReference>
<keyword evidence="4" id="KW-0378">Hydrolase</keyword>
<keyword evidence="10" id="KW-1185">Reference proteome</keyword>
<evidence type="ECO:0000256" key="4">
    <source>
        <dbReference type="ARBA" id="ARBA00022801"/>
    </source>
</evidence>
<evidence type="ECO:0000256" key="6">
    <source>
        <dbReference type="SAM" id="MobiDB-lite"/>
    </source>
</evidence>
<feature type="signal peptide" evidence="7">
    <location>
        <begin position="1"/>
        <end position="25"/>
    </location>
</feature>
<dbReference type="Proteomes" id="UP000252914">
    <property type="component" value="Unassembled WGS sequence"/>
</dbReference>
<feature type="region of interest" description="Disordered" evidence="6">
    <location>
        <begin position="31"/>
        <end position="54"/>
    </location>
</feature>
<evidence type="ECO:0000256" key="7">
    <source>
        <dbReference type="SAM" id="SignalP"/>
    </source>
</evidence>
<dbReference type="RefSeq" id="WP_114021216.1">
    <property type="nucleotide sequence ID" value="NZ_QOIN01000035.1"/>
</dbReference>
<dbReference type="GO" id="GO:0004560">
    <property type="term" value="F:alpha-L-fucosidase activity"/>
    <property type="evidence" value="ECO:0007669"/>
    <property type="project" value="InterPro"/>
</dbReference>
<dbReference type="EC" id="3.2.1.51" evidence="2"/>
<comment type="caution">
    <text evidence="9">The sequence shown here is derived from an EMBL/GenBank/DDBJ whole genome shotgun (WGS) entry which is preliminary data.</text>
</comment>
<evidence type="ECO:0000256" key="3">
    <source>
        <dbReference type="ARBA" id="ARBA00022729"/>
    </source>
</evidence>
<dbReference type="SMART" id="SM00812">
    <property type="entry name" value="Alpha_L_fucos"/>
    <property type="match status" value="1"/>
</dbReference>
<dbReference type="GO" id="GO:0006004">
    <property type="term" value="P:fucose metabolic process"/>
    <property type="evidence" value="ECO:0007669"/>
    <property type="project" value="TreeGrafter"/>
</dbReference>
<dbReference type="Gene3D" id="2.60.120.260">
    <property type="entry name" value="Galactose-binding domain-like"/>
    <property type="match status" value="1"/>
</dbReference>
<dbReference type="GO" id="GO:0016139">
    <property type="term" value="P:glycoside catabolic process"/>
    <property type="evidence" value="ECO:0007669"/>
    <property type="project" value="TreeGrafter"/>
</dbReference>
<evidence type="ECO:0000313" key="10">
    <source>
        <dbReference type="Proteomes" id="UP000252914"/>
    </source>
</evidence>
<dbReference type="InterPro" id="IPR057739">
    <property type="entry name" value="Glyco_hydro_29_N"/>
</dbReference>
<evidence type="ECO:0000256" key="5">
    <source>
        <dbReference type="ARBA" id="ARBA00023295"/>
    </source>
</evidence>
<keyword evidence="5" id="KW-0326">Glycosidase</keyword>
<organism evidence="9 10">
    <name type="scientific">Streptomyces diacarni</name>
    <dbReference type="NCBI Taxonomy" id="2800381"/>
    <lineage>
        <taxon>Bacteria</taxon>
        <taxon>Bacillati</taxon>
        <taxon>Actinomycetota</taxon>
        <taxon>Actinomycetes</taxon>
        <taxon>Kitasatosporales</taxon>
        <taxon>Streptomycetaceae</taxon>
        <taxon>Streptomyces</taxon>
    </lineage>
</organism>